<evidence type="ECO:0000313" key="10">
    <source>
        <dbReference type="Proteomes" id="UP000190951"/>
    </source>
</evidence>
<keyword evidence="3" id="KW-0997">Cell inner membrane</keyword>
<keyword evidence="8" id="KW-0472">Membrane</keyword>
<keyword evidence="7" id="KW-1133">Transmembrane helix</keyword>
<organism evidence="9 10">
    <name type="scientific">Clostridium felsineum</name>
    <dbReference type="NCBI Taxonomy" id="36839"/>
    <lineage>
        <taxon>Bacteria</taxon>
        <taxon>Bacillati</taxon>
        <taxon>Bacillota</taxon>
        <taxon>Clostridia</taxon>
        <taxon>Eubacteriales</taxon>
        <taxon>Clostridiaceae</taxon>
        <taxon>Clostridium</taxon>
    </lineage>
</organism>
<dbReference type="Pfam" id="PF07238">
    <property type="entry name" value="PilZ"/>
    <property type="match status" value="1"/>
</dbReference>
<evidence type="ECO:0000256" key="5">
    <source>
        <dbReference type="ARBA" id="ARBA00022679"/>
    </source>
</evidence>
<accession>A0A1S8LC19</accession>
<dbReference type="InterPro" id="IPR003919">
    <property type="entry name" value="Cell_synth_A"/>
</dbReference>
<dbReference type="GO" id="GO:0016759">
    <property type="term" value="F:cellulose synthase activity"/>
    <property type="evidence" value="ECO:0007669"/>
    <property type="project" value="InterPro"/>
</dbReference>
<dbReference type="PANTHER" id="PTHR43867">
    <property type="entry name" value="CELLULOSE SYNTHASE CATALYTIC SUBUNIT A [UDP-FORMING]"/>
    <property type="match status" value="1"/>
</dbReference>
<dbReference type="Pfam" id="PF13641">
    <property type="entry name" value="Glyco_tranf_2_3"/>
    <property type="match status" value="1"/>
</dbReference>
<evidence type="ECO:0000256" key="2">
    <source>
        <dbReference type="ARBA" id="ARBA00022475"/>
    </source>
</evidence>
<evidence type="ECO:0000256" key="1">
    <source>
        <dbReference type="ARBA" id="ARBA00004127"/>
    </source>
</evidence>
<dbReference type="GO" id="GO:0035438">
    <property type="term" value="F:cyclic-di-GMP binding"/>
    <property type="evidence" value="ECO:0007669"/>
    <property type="project" value="InterPro"/>
</dbReference>
<dbReference type="AlphaFoldDB" id="A0A1S8LC19"/>
<gene>
    <name evidence="9" type="ORF">CROST_026770</name>
</gene>
<dbReference type="PRINTS" id="PR01439">
    <property type="entry name" value="CELLSNTHASEA"/>
</dbReference>
<evidence type="ECO:0000313" key="9">
    <source>
        <dbReference type="EMBL" id="URZ11960.1"/>
    </source>
</evidence>
<keyword evidence="6" id="KW-0812">Transmembrane</keyword>
<dbReference type="Gene3D" id="2.40.10.220">
    <property type="entry name" value="predicted glycosyltransferase like domains"/>
    <property type="match status" value="1"/>
</dbReference>
<dbReference type="GO" id="GO:0006011">
    <property type="term" value="P:UDP-alpha-D-glucose metabolic process"/>
    <property type="evidence" value="ECO:0007669"/>
    <property type="project" value="InterPro"/>
</dbReference>
<evidence type="ECO:0000256" key="4">
    <source>
        <dbReference type="ARBA" id="ARBA00022676"/>
    </source>
</evidence>
<reference evidence="9 10" key="1">
    <citation type="submission" date="2022-04" db="EMBL/GenBank/DDBJ databases">
        <title>Genome sequence of C. roseum typestrain.</title>
        <authorList>
            <person name="Poehlein A."/>
            <person name="Schoch T."/>
            <person name="Duerre P."/>
            <person name="Daniel R."/>
        </authorList>
    </citation>
    <scope>NUCLEOTIDE SEQUENCE [LARGE SCALE GENOMIC DNA]</scope>
    <source>
        <strain evidence="9 10">DSM 7320</strain>
    </source>
</reference>
<comment type="subcellular location">
    <subcellularLocation>
        <location evidence="1">Endomembrane system</location>
        <topology evidence="1">Multi-pass membrane protein</topology>
    </subcellularLocation>
</comment>
<dbReference type="GO" id="GO:0012505">
    <property type="term" value="C:endomembrane system"/>
    <property type="evidence" value="ECO:0007669"/>
    <property type="project" value="UniProtKB-SubCell"/>
</dbReference>
<dbReference type="STRING" id="84029.CROST_13420"/>
<keyword evidence="2" id="KW-1003">Cell membrane</keyword>
<keyword evidence="10" id="KW-1185">Reference proteome</keyword>
<dbReference type="SUPFAM" id="SSF141371">
    <property type="entry name" value="PilZ domain-like"/>
    <property type="match status" value="1"/>
</dbReference>
<dbReference type="InterPro" id="IPR050321">
    <property type="entry name" value="Glycosyltr_2/OpgH_subfam"/>
</dbReference>
<evidence type="ECO:0000256" key="3">
    <source>
        <dbReference type="ARBA" id="ARBA00022519"/>
    </source>
</evidence>
<dbReference type="Proteomes" id="UP000190951">
    <property type="component" value="Chromosome"/>
</dbReference>
<dbReference type="GO" id="GO:0005886">
    <property type="term" value="C:plasma membrane"/>
    <property type="evidence" value="ECO:0007669"/>
    <property type="project" value="UniProtKB-SubCell"/>
</dbReference>
<dbReference type="InterPro" id="IPR029044">
    <property type="entry name" value="Nucleotide-diphossugar_trans"/>
</dbReference>
<protein>
    <submittedName>
        <fullName evidence="9">Uncharacterized protein</fullName>
    </submittedName>
</protein>
<evidence type="ECO:0000256" key="6">
    <source>
        <dbReference type="ARBA" id="ARBA00022692"/>
    </source>
</evidence>
<dbReference type="EMBL" id="CP096983">
    <property type="protein sequence ID" value="URZ11960.1"/>
    <property type="molecule type" value="Genomic_DNA"/>
</dbReference>
<dbReference type="CDD" id="cd06421">
    <property type="entry name" value="CESA_CelA_like"/>
    <property type="match status" value="1"/>
</dbReference>
<proteinExistence type="predicted"/>
<evidence type="ECO:0000256" key="7">
    <source>
        <dbReference type="ARBA" id="ARBA00022989"/>
    </source>
</evidence>
<name>A0A1S8LC19_9CLOT</name>
<dbReference type="InterPro" id="IPR009875">
    <property type="entry name" value="PilZ_domain"/>
</dbReference>
<dbReference type="SUPFAM" id="SSF53448">
    <property type="entry name" value="Nucleotide-diphospho-sugar transferases"/>
    <property type="match status" value="1"/>
</dbReference>
<sequence>MKLKKQKSNERLLICCTVIFTIIYLIWRITCTLPLGGTIVSLVAAIILLVVEIMGMFEAAVHFYNMSSIEQPERPKVSEDLFPDVDVFIATYNEPRELLYKTINGCVNMDYPDKKKVHIYLCDDGNRPEMKELADHMGINYITRTERKGSKAGNLNNAMAHSKSPLIATFDADMIPMHDFLMACVPYFLTEEKVGFIQTPQSFYNPDLFQYNLFSENRIPNEQDYFYRDIQVSRNKTNSVIYGGTNTVIARQALNDVGGFYTEAITEDFATGIYIESKGYHCYAIDEIHASGLAPEDLKGLVKQRERWARGCIQTGKRLNILMIKGLTLKQKLNYLSSISYWFSGIKRLIYILSPILFSVFGVIVVKCNLWQVLVFWLPMYLLTNASLKGLSKNIRTNKWTSIYDTILFPSLILPVILETIGISQNKFAVTRKGGAVSDKSYQRKKAIPHIILVILSFLGIINCFRLIFTKDTLAYSVVLFWLIANLYNILMSVFFMLGRTPHRKSERANVSIDCSINKKGVGVKGKTKDISEGGVSVVLDAPIDVYENNSVEIKLDTDRYSCTFEAEVVHVDKLQDKWKYAFKIIDISEENYKQLLYVIYDRPPVLPKYISKSNSIFDDIRLNVLTRSKKVNQFNRKHPRLEIRKKLESRECGELEIINFDYAYALIKTASQYNNVKHINISILPDTILKCSLEKKMDYETNNNKTKKPFEESIRLYRIDNYDEISDNTELQKALNNWANEYETMKKIEIKKKKKAGPSDELNEMAYL</sequence>
<dbReference type="RefSeq" id="WP_077832990.1">
    <property type="nucleotide sequence ID" value="NZ_CP096983.1"/>
</dbReference>
<dbReference type="Gene3D" id="3.90.550.10">
    <property type="entry name" value="Spore Coat Polysaccharide Biosynthesis Protein SpsA, Chain A"/>
    <property type="match status" value="1"/>
</dbReference>
<dbReference type="KEGG" id="crw:CROST_026770"/>
<evidence type="ECO:0000256" key="8">
    <source>
        <dbReference type="ARBA" id="ARBA00023136"/>
    </source>
</evidence>
<keyword evidence="4" id="KW-0328">Glycosyltransferase</keyword>
<keyword evidence="5" id="KW-0808">Transferase</keyword>
<dbReference type="PANTHER" id="PTHR43867:SF2">
    <property type="entry name" value="CELLULOSE SYNTHASE CATALYTIC SUBUNIT A [UDP-FORMING]"/>
    <property type="match status" value="1"/>
</dbReference>